<dbReference type="RefSeq" id="WP_106581840.1">
    <property type="nucleotide sequence ID" value="NZ_PYGA01000003.1"/>
</dbReference>
<dbReference type="PANTHER" id="PTHR43384">
    <property type="entry name" value="SEPTUM SITE-DETERMINING PROTEIN MIND HOMOLOG, CHLOROPLASTIC-RELATED"/>
    <property type="match status" value="1"/>
</dbReference>
<dbReference type="GO" id="GO:0009898">
    <property type="term" value="C:cytoplasmic side of plasma membrane"/>
    <property type="evidence" value="ECO:0007669"/>
    <property type="project" value="TreeGrafter"/>
</dbReference>
<evidence type="ECO:0000259" key="1">
    <source>
        <dbReference type="Pfam" id="PF26563"/>
    </source>
</evidence>
<dbReference type="SUPFAM" id="SSF52540">
    <property type="entry name" value="P-loop containing nucleoside triphosphate hydrolases"/>
    <property type="match status" value="1"/>
</dbReference>
<dbReference type="InterPro" id="IPR027417">
    <property type="entry name" value="P-loop_NTPase"/>
</dbReference>
<dbReference type="GO" id="GO:0005524">
    <property type="term" value="F:ATP binding"/>
    <property type="evidence" value="ECO:0007669"/>
    <property type="project" value="TreeGrafter"/>
</dbReference>
<protein>
    <submittedName>
        <fullName evidence="2">Secretion/DNA translocation related CpaE-like protein</fullName>
    </submittedName>
</protein>
<organism evidence="2 3">
    <name type="scientific">Murinocardiopsis flavida</name>
    <dbReference type="NCBI Taxonomy" id="645275"/>
    <lineage>
        <taxon>Bacteria</taxon>
        <taxon>Bacillati</taxon>
        <taxon>Actinomycetota</taxon>
        <taxon>Actinomycetes</taxon>
        <taxon>Streptosporangiales</taxon>
        <taxon>Nocardiopsidaceae</taxon>
        <taxon>Murinocardiopsis</taxon>
    </lineage>
</organism>
<dbReference type="InterPro" id="IPR059050">
    <property type="entry name" value="Rv3660c_N"/>
</dbReference>
<dbReference type="Pfam" id="PF26563">
    <property type="entry name" value="Rv3660c_N"/>
    <property type="match status" value="1"/>
</dbReference>
<dbReference type="OrthoDB" id="3252838at2"/>
<dbReference type="InterPro" id="IPR022521">
    <property type="entry name" value="Rv3660c"/>
</dbReference>
<dbReference type="GO" id="GO:0005829">
    <property type="term" value="C:cytosol"/>
    <property type="evidence" value="ECO:0007669"/>
    <property type="project" value="TreeGrafter"/>
</dbReference>
<gene>
    <name evidence="2" type="ORF">CLV63_103148</name>
</gene>
<dbReference type="Gene3D" id="3.40.50.300">
    <property type="entry name" value="P-loop containing nucleotide triphosphate hydrolases"/>
    <property type="match status" value="1"/>
</dbReference>
<comment type="caution">
    <text evidence="2">The sequence shown here is derived from an EMBL/GenBank/DDBJ whole genome shotgun (WGS) entry which is preliminary data.</text>
</comment>
<dbReference type="Proteomes" id="UP000240542">
    <property type="component" value="Unassembled WGS sequence"/>
</dbReference>
<dbReference type="InterPro" id="IPR050625">
    <property type="entry name" value="ParA/MinD_ATPase"/>
</dbReference>
<evidence type="ECO:0000313" key="2">
    <source>
        <dbReference type="EMBL" id="PSK99424.1"/>
    </source>
</evidence>
<name>A0A2P8DQF6_9ACTN</name>
<dbReference type="EMBL" id="PYGA01000003">
    <property type="protein sequence ID" value="PSK99424.1"/>
    <property type="molecule type" value="Genomic_DNA"/>
</dbReference>
<reference evidence="2 3" key="1">
    <citation type="submission" date="2018-03" db="EMBL/GenBank/DDBJ databases">
        <title>Genomic Encyclopedia of Archaeal and Bacterial Type Strains, Phase II (KMG-II): from individual species to whole genera.</title>
        <authorList>
            <person name="Goeker M."/>
        </authorList>
    </citation>
    <scope>NUCLEOTIDE SEQUENCE [LARGE SCALE GENOMIC DNA]</scope>
    <source>
        <strain evidence="2 3">DSM 45312</strain>
    </source>
</reference>
<dbReference type="NCBIfam" id="TIGR03815">
    <property type="entry name" value="CpaE_hom_Actino"/>
    <property type="match status" value="1"/>
</dbReference>
<dbReference type="AlphaFoldDB" id="A0A2P8DQF6"/>
<proteinExistence type="predicted"/>
<evidence type="ECO:0000313" key="3">
    <source>
        <dbReference type="Proteomes" id="UP000240542"/>
    </source>
</evidence>
<dbReference type="GO" id="GO:0016887">
    <property type="term" value="F:ATP hydrolysis activity"/>
    <property type="evidence" value="ECO:0007669"/>
    <property type="project" value="TreeGrafter"/>
</dbReference>
<dbReference type="PANTHER" id="PTHR43384:SF11">
    <property type="entry name" value="SEPTUM SITE DETERMINING PROTEIN"/>
    <property type="match status" value="1"/>
</dbReference>
<feature type="domain" description="Rv3660c-like CheY-like N-terminal" evidence="1">
    <location>
        <begin position="10"/>
        <end position="124"/>
    </location>
</feature>
<dbReference type="GO" id="GO:0051782">
    <property type="term" value="P:negative regulation of cell division"/>
    <property type="evidence" value="ECO:0007669"/>
    <property type="project" value="TreeGrafter"/>
</dbReference>
<accession>A0A2P8DQF6</accession>
<keyword evidence="3" id="KW-1185">Reference proteome</keyword>
<sequence length="365" mass="37927">MASTARPLIVTDDPDLLDDLLRLAAAADVEVTVAGTAAQAGREWPRAPLAVVGADLLARLAALEPDRHPNAVVIGGGADAEPADGRGGIWDAALRIGAREVLALPESEAHLAELFAEATEERRARAAVISVVGGKGGAGASLFAVAFALAGERSGRRTALVDIDPLGGGLDLLIGGDHIGGARWGDFAGRAGRMHWPALRRAFPRVNDLTVVTWAREAAAPLPAPAVRAVLASAARGTDLVVCDLPRTLDPCAEEALLRSTRTLLVVPADVHAVMAARRITPGLRRRVADLRVAVRAPHEELPAETVATALDLPLAGSFAAEPRLAACLDRGRTPATDPESPLASFCTALLTTLDAPPVRDDQQP</sequence>